<dbReference type="Proteomes" id="UP001222603">
    <property type="component" value="Unassembled WGS sequence"/>
</dbReference>
<comment type="caution">
    <text evidence="1">The sequence shown here is derived from an EMBL/GenBank/DDBJ whole genome shotgun (WGS) entry which is preliminary data.</text>
</comment>
<dbReference type="EMBL" id="JAQNSI010000600">
    <property type="protein sequence ID" value="MDC1903219.1"/>
    <property type="molecule type" value="Genomic_DNA"/>
</dbReference>
<accession>A0A139JYN9</accession>
<reference evidence="1" key="1">
    <citation type="submission" date="2022-10" db="EMBL/GenBank/DDBJ databases">
        <title>Human gut microbiome strain richness.</title>
        <authorList>
            <person name="Chen-Liaw A."/>
        </authorList>
    </citation>
    <scope>NUCLEOTIDE SEQUENCE</scope>
    <source>
        <strain evidence="1">1001713st1_F9_1001713B170221_170320</strain>
    </source>
</reference>
<evidence type="ECO:0000313" key="1">
    <source>
        <dbReference type="EMBL" id="MDC1903219.1"/>
    </source>
</evidence>
<dbReference type="RefSeq" id="WP_182020406.1">
    <property type="nucleotide sequence ID" value="NZ_BAABXG010000002.1"/>
</dbReference>
<protein>
    <submittedName>
        <fullName evidence="1">Uncharacterized protein</fullName>
    </submittedName>
</protein>
<evidence type="ECO:0000313" key="2">
    <source>
        <dbReference type="Proteomes" id="UP001222603"/>
    </source>
</evidence>
<organism evidence="1 2">
    <name type="scientific">Bacteroides uniformis</name>
    <dbReference type="NCBI Taxonomy" id="820"/>
    <lineage>
        <taxon>Bacteria</taxon>
        <taxon>Pseudomonadati</taxon>
        <taxon>Bacteroidota</taxon>
        <taxon>Bacteroidia</taxon>
        <taxon>Bacteroidales</taxon>
        <taxon>Bacteroidaceae</taxon>
        <taxon>Bacteroides</taxon>
    </lineage>
</organism>
<gene>
    <name evidence="1" type="ORF">POZ10_21660</name>
</gene>
<sequence>MEMEDFSNQDTHIYDDEIIIRVLNDIFERYFFLLQDFYVSFKAKTDE</sequence>
<proteinExistence type="predicted"/>
<dbReference type="AlphaFoldDB" id="A0A139JYN9"/>
<name>A0A139JYN9_BACUN</name>